<protein>
    <submittedName>
        <fullName evidence="2">Uncharacterized protein</fullName>
    </submittedName>
</protein>
<proteinExistence type="predicted"/>
<dbReference type="EMBL" id="MU155142">
    <property type="protein sequence ID" value="KAF9484550.1"/>
    <property type="molecule type" value="Genomic_DNA"/>
</dbReference>
<organism evidence="2 3">
    <name type="scientific">Pholiota conissans</name>
    <dbReference type="NCBI Taxonomy" id="109636"/>
    <lineage>
        <taxon>Eukaryota</taxon>
        <taxon>Fungi</taxon>
        <taxon>Dikarya</taxon>
        <taxon>Basidiomycota</taxon>
        <taxon>Agaricomycotina</taxon>
        <taxon>Agaricomycetes</taxon>
        <taxon>Agaricomycetidae</taxon>
        <taxon>Agaricales</taxon>
        <taxon>Agaricineae</taxon>
        <taxon>Strophariaceae</taxon>
        <taxon>Pholiota</taxon>
    </lineage>
</organism>
<name>A0A9P5ZCU0_9AGAR</name>
<feature type="compositionally biased region" description="Low complexity" evidence="1">
    <location>
        <begin position="237"/>
        <end position="247"/>
    </location>
</feature>
<comment type="caution">
    <text evidence="2">The sequence shown here is derived from an EMBL/GenBank/DDBJ whole genome shotgun (WGS) entry which is preliminary data.</text>
</comment>
<sequence>MTFLNEKERNGIQMTSKKGIDLQKRVQRDKLGTNAECTSILNKLRDIAGVNRLLRLSSCRVRILSSIGYGVGGGGGIVCGFIDSNVDSGIIDRDVVLPLAKRVGDISGDIFDIVCGRFGESGVDNGIIRGGSGVGGGIGGVSILPLAKSVGDGGNSLVVGGSINSGGGVVSNNVRRGGIDVVRGSGVGSSVVSDIVLSLVLFGRLGFAVRDAGVLLVVSRVLQCRRSVGEVVGPPSETAGTGTRGEAAGAGGHGLAECAGRKEEGGEDEDGGELGEH</sequence>
<feature type="non-terminal residue" evidence="2">
    <location>
        <position position="277"/>
    </location>
</feature>
<evidence type="ECO:0000256" key="1">
    <source>
        <dbReference type="SAM" id="MobiDB-lite"/>
    </source>
</evidence>
<evidence type="ECO:0000313" key="2">
    <source>
        <dbReference type="EMBL" id="KAF9484550.1"/>
    </source>
</evidence>
<feature type="compositionally biased region" description="Acidic residues" evidence="1">
    <location>
        <begin position="265"/>
        <end position="277"/>
    </location>
</feature>
<reference evidence="2" key="1">
    <citation type="submission" date="2020-11" db="EMBL/GenBank/DDBJ databases">
        <authorList>
            <consortium name="DOE Joint Genome Institute"/>
            <person name="Ahrendt S."/>
            <person name="Riley R."/>
            <person name="Andreopoulos W."/>
            <person name="Labutti K."/>
            <person name="Pangilinan J."/>
            <person name="Ruiz-Duenas F.J."/>
            <person name="Barrasa J.M."/>
            <person name="Sanchez-Garcia M."/>
            <person name="Camarero S."/>
            <person name="Miyauchi S."/>
            <person name="Serrano A."/>
            <person name="Linde D."/>
            <person name="Babiker R."/>
            <person name="Drula E."/>
            <person name="Ayuso-Fernandez I."/>
            <person name="Pacheco R."/>
            <person name="Padilla G."/>
            <person name="Ferreira P."/>
            <person name="Barriuso J."/>
            <person name="Kellner H."/>
            <person name="Castanera R."/>
            <person name="Alfaro M."/>
            <person name="Ramirez L."/>
            <person name="Pisabarro A.G."/>
            <person name="Kuo A."/>
            <person name="Tritt A."/>
            <person name="Lipzen A."/>
            <person name="He G."/>
            <person name="Yan M."/>
            <person name="Ng V."/>
            <person name="Cullen D."/>
            <person name="Martin F."/>
            <person name="Rosso M.-N."/>
            <person name="Henrissat B."/>
            <person name="Hibbett D."/>
            <person name="Martinez A.T."/>
            <person name="Grigoriev I.V."/>
        </authorList>
    </citation>
    <scope>NUCLEOTIDE SEQUENCE</scope>
    <source>
        <strain evidence="2">CIRM-BRFM 674</strain>
    </source>
</reference>
<accession>A0A9P5ZCU0</accession>
<keyword evidence="3" id="KW-1185">Reference proteome</keyword>
<dbReference type="AlphaFoldDB" id="A0A9P5ZCU0"/>
<feature type="region of interest" description="Disordered" evidence="1">
    <location>
        <begin position="231"/>
        <end position="277"/>
    </location>
</feature>
<evidence type="ECO:0000313" key="3">
    <source>
        <dbReference type="Proteomes" id="UP000807469"/>
    </source>
</evidence>
<dbReference type="Proteomes" id="UP000807469">
    <property type="component" value="Unassembled WGS sequence"/>
</dbReference>
<gene>
    <name evidence="2" type="ORF">BDN70DRAFT_946902</name>
</gene>